<dbReference type="InterPro" id="IPR001199">
    <property type="entry name" value="Cyt_B5-like_heme/steroid-bd"/>
</dbReference>
<organism evidence="8">
    <name type="scientific">Neodiprion lecontei</name>
    <name type="common">Redheaded pine sawfly</name>
    <dbReference type="NCBI Taxonomy" id="441921"/>
    <lineage>
        <taxon>Eukaryota</taxon>
        <taxon>Metazoa</taxon>
        <taxon>Ecdysozoa</taxon>
        <taxon>Arthropoda</taxon>
        <taxon>Hexapoda</taxon>
        <taxon>Insecta</taxon>
        <taxon>Pterygota</taxon>
        <taxon>Neoptera</taxon>
        <taxon>Endopterygota</taxon>
        <taxon>Hymenoptera</taxon>
        <taxon>Tenthredinoidea</taxon>
        <taxon>Diprionidae</taxon>
        <taxon>Diprioninae</taxon>
        <taxon>Neodiprion</taxon>
    </lineage>
</organism>
<dbReference type="KEGG" id="nlo:107222771"/>
<evidence type="ECO:0000313" key="8">
    <source>
        <dbReference type="RefSeq" id="XP_015517764.1"/>
    </source>
</evidence>
<accession>A0A6J0BTM9</accession>
<gene>
    <name evidence="8" type="primary">LOC107222771</name>
</gene>
<dbReference type="SMART" id="SM01117">
    <property type="entry name" value="Cyt-b5"/>
    <property type="match status" value="1"/>
</dbReference>
<proteinExistence type="inferred from homology"/>
<name>A0A6J0BTM9_NEOLC</name>
<evidence type="ECO:0000256" key="1">
    <source>
        <dbReference type="ARBA" id="ARBA00022617"/>
    </source>
</evidence>
<dbReference type="InParanoid" id="A0A6J0BTM9"/>
<dbReference type="GO" id="GO:0020037">
    <property type="term" value="F:heme binding"/>
    <property type="evidence" value="ECO:0007669"/>
    <property type="project" value="TreeGrafter"/>
</dbReference>
<feature type="region of interest" description="Disordered" evidence="5">
    <location>
        <begin position="89"/>
        <end position="108"/>
    </location>
</feature>
<evidence type="ECO:0000259" key="6">
    <source>
        <dbReference type="PROSITE" id="PS50255"/>
    </source>
</evidence>
<dbReference type="OrthoDB" id="260091at2759"/>
<evidence type="ECO:0000256" key="4">
    <source>
        <dbReference type="ARBA" id="ARBA00038168"/>
    </source>
</evidence>
<evidence type="ECO:0000256" key="5">
    <source>
        <dbReference type="SAM" id="MobiDB-lite"/>
    </source>
</evidence>
<dbReference type="PRINTS" id="PR00363">
    <property type="entry name" value="CYTOCHROMEB5"/>
</dbReference>
<keyword evidence="2" id="KW-0479">Metal-binding</keyword>
<comment type="similarity">
    <text evidence="4">Belongs to the cytochrome b5 family.</text>
</comment>
<dbReference type="Proteomes" id="UP000829291">
    <property type="component" value="Chromosome 6"/>
</dbReference>
<keyword evidence="3" id="KW-0408">Iron</keyword>
<dbReference type="PROSITE" id="PS50255">
    <property type="entry name" value="CYTOCHROME_B5_2"/>
    <property type="match status" value="1"/>
</dbReference>
<dbReference type="AlphaFoldDB" id="A0A6J0BTM9"/>
<dbReference type="GeneID" id="107222771"/>
<keyword evidence="1" id="KW-0349">Heme</keyword>
<feature type="compositionally biased region" description="Polar residues" evidence="5">
    <location>
        <begin position="97"/>
        <end position="108"/>
    </location>
</feature>
<dbReference type="InterPro" id="IPR036400">
    <property type="entry name" value="Cyt_B5-like_heme/steroid_sf"/>
</dbReference>
<dbReference type="Gene3D" id="3.10.120.10">
    <property type="entry name" value="Cytochrome b5-like heme/steroid binding domain"/>
    <property type="match status" value="1"/>
</dbReference>
<dbReference type="InterPro" id="IPR050668">
    <property type="entry name" value="Cytochrome_b5"/>
</dbReference>
<keyword evidence="7" id="KW-1185">Reference proteome</keyword>
<dbReference type="SUPFAM" id="SSF55856">
    <property type="entry name" value="Cytochrome b5-like heme/steroid binding domain"/>
    <property type="match status" value="1"/>
</dbReference>
<dbReference type="RefSeq" id="XP_015517764.1">
    <property type="nucleotide sequence ID" value="XM_015662278.2"/>
</dbReference>
<feature type="domain" description="Cytochrome b5 heme-binding" evidence="6">
    <location>
        <begin position="5"/>
        <end position="83"/>
    </location>
</feature>
<evidence type="ECO:0000313" key="7">
    <source>
        <dbReference type="Proteomes" id="UP000829291"/>
    </source>
</evidence>
<evidence type="ECO:0000256" key="3">
    <source>
        <dbReference type="ARBA" id="ARBA00023004"/>
    </source>
</evidence>
<reference evidence="8" key="1">
    <citation type="submission" date="2025-08" db="UniProtKB">
        <authorList>
            <consortium name="RefSeq"/>
        </authorList>
    </citation>
    <scope>IDENTIFICATION</scope>
    <source>
        <tissue evidence="8">Thorax and Abdomen</tissue>
    </source>
</reference>
<dbReference type="Pfam" id="PF00173">
    <property type="entry name" value="Cyt-b5"/>
    <property type="match status" value="1"/>
</dbReference>
<sequence>MTEPMSKYSLEEVSKNDGTNGARVWIIINDDVLDVTNNLDEHPGGRDSILEYAGQDATKAFNDVGHSGDARSYLKGAKIGELIEEDKLANRKKKNQSAESSTKTASHRSVLSIISCGLCG</sequence>
<dbReference type="GO" id="GO:0016020">
    <property type="term" value="C:membrane"/>
    <property type="evidence" value="ECO:0007669"/>
    <property type="project" value="TreeGrafter"/>
</dbReference>
<dbReference type="PANTHER" id="PTHR19359">
    <property type="entry name" value="CYTOCHROME B5"/>
    <property type="match status" value="1"/>
</dbReference>
<dbReference type="GO" id="GO:0046872">
    <property type="term" value="F:metal ion binding"/>
    <property type="evidence" value="ECO:0007669"/>
    <property type="project" value="UniProtKB-KW"/>
</dbReference>
<evidence type="ECO:0000256" key="2">
    <source>
        <dbReference type="ARBA" id="ARBA00022723"/>
    </source>
</evidence>
<protein>
    <submittedName>
        <fullName evidence="8">Cytochrome b5 isoform X2</fullName>
    </submittedName>
</protein>
<dbReference type="FunCoup" id="A0A6J0BTM9">
    <property type="interactions" value="7"/>
</dbReference>